<keyword evidence="15" id="KW-1185">Reference proteome</keyword>
<dbReference type="Pfam" id="PF02163">
    <property type="entry name" value="Peptidase_M50"/>
    <property type="match status" value="1"/>
</dbReference>
<keyword evidence="8" id="KW-0862">Zinc</keyword>
<feature type="domain" description="Peptidase M50" evidence="13">
    <location>
        <begin position="46"/>
        <end position="119"/>
    </location>
</feature>
<protein>
    <submittedName>
        <fullName evidence="14">Site-2 protease family protein</fullName>
    </submittedName>
</protein>
<evidence type="ECO:0000256" key="3">
    <source>
        <dbReference type="ARBA" id="ARBA00007931"/>
    </source>
</evidence>
<dbReference type="Proteomes" id="UP000652681">
    <property type="component" value="Unassembled WGS sequence"/>
</dbReference>
<evidence type="ECO:0000256" key="9">
    <source>
        <dbReference type="ARBA" id="ARBA00022989"/>
    </source>
</evidence>
<dbReference type="GO" id="GO:0006508">
    <property type="term" value="P:proteolysis"/>
    <property type="evidence" value="ECO:0007669"/>
    <property type="project" value="UniProtKB-KW"/>
</dbReference>
<evidence type="ECO:0000256" key="2">
    <source>
        <dbReference type="ARBA" id="ARBA00004141"/>
    </source>
</evidence>
<keyword evidence="11 12" id="KW-0472">Membrane</keyword>
<evidence type="ECO:0000256" key="1">
    <source>
        <dbReference type="ARBA" id="ARBA00001947"/>
    </source>
</evidence>
<comment type="subcellular location">
    <subcellularLocation>
        <location evidence="2">Membrane</location>
        <topology evidence="2">Multi-pass membrane protein</topology>
    </subcellularLocation>
</comment>
<keyword evidence="6" id="KW-0479">Metal-binding</keyword>
<evidence type="ECO:0000256" key="6">
    <source>
        <dbReference type="ARBA" id="ARBA00022723"/>
    </source>
</evidence>
<keyword evidence="4 14" id="KW-0645">Protease</keyword>
<proteinExistence type="inferred from homology"/>
<evidence type="ECO:0000256" key="10">
    <source>
        <dbReference type="ARBA" id="ARBA00023049"/>
    </source>
</evidence>
<feature type="transmembrane region" description="Helical" evidence="12">
    <location>
        <begin position="98"/>
        <end position="119"/>
    </location>
</feature>
<feature type="transmembrane region" description="Helical" evidence="12">
    <location>
        <begin position="20"/>
        <end position="40"/>
    </location>
</feature>
<feature type="transmembrane region" description="Helical" evidence="12">
    <location>
        <begin position="47"/>
        <end position="68"/>
    </location>
</feature>
<name>A0A8J6PEQ4_9FLAO</name>
<comment type="similarity">
    <text evidence="3">Belongs to the peptidase M50B family.</text>
</comment>
<sequence length="316" mass="36749">MNDFDFYPPKPELIERESKTNWAATVFSIVLFVLVFMFMFSNEINFILALVIVLLIHEMGHFLLMKLYGYKNVRMLFVPLMGAFVHGKKDCYSQKESLLVVGAGPFPGLIIGFNLMLFSQHMNSPLMFQTGMLFLMLNIINLVPLDPLDGGQLFKLLVSRNQEKFLMIFSFASSLLIIGVGFFLNSFLLMLFGFFMGFRVRALQKNFHLHKELKEEEIPFTTTYKELSNKDFWKIKQIILEKTPTLNKYIQYAEQEEVDMLMASQVNSVLITPVKQDANLFLKISTIVLWMLALTSPFILYYLLDLNWVQYAVKNW</sequence>
<dbReference type="AlphaFoldDB" id="A0A8J6PEQ4"/>
<dbReference type="GO" id="GO:0016020">
    <property type="term" value="C:membrane"/>
    <property type="evidence" value="ECO:0007669"/>
    <property type="project" value="UniProtKB-SubCell"/>
</dbReference>
<dbReference type="InterPro" id="IPR008915">
    <property type="entry name" value="Peptidase_M50"/>
</dbReference>
<reference evidence="14" key="1">
    <citation type="submission" date="2020-09" db="EMBL/GenBank/DDBJ databases">
        <title>Taishania pollutisoli gen. nov., sp. nov., Isolated from Tetrabromobisphenol A-Contaminated Soil.</title>
        <authorList>
            <person name="Chen Q."/>
        </authorList>
    </citation>
    <scope>NUCLEOTIDE SEQUENCE</scope>
    <source>
        <strain evidence="14">CZZ-1</strain>
    </source>
</reference>
<gene>
    <name evidence="14" type="ORF">H9Y05_11965</name>
</gene>
<evidence type="ECO:0000256" key="8">
    <source>
        <dbReference type="ARBA" id="ARBA00022833"/>
    </source>
</evidence>
<dbReference type="GO" id="GO:0046872">
    <property type="term" value="F:metal ion binding"/>
    <property type="evidence" value="ECO:0007669"/>
    <property type="project" value="UniProtKB-KW"/>
</dbReference>
<keyword evidence="5 12" id="KW-0812">Transmembrane</keyword>
<dbReference type="PANTHER" id="PTHR39188:SF3">
    <property type="entry name" value="STAGE IV SPORULATION PROTEIN FB"/>
    <property type="match status" value="1"/>
</dbReference>
<dbReference type="GO" id="GO:0008237">
    <property type="term" value="F:metallopeptidase activity"/>
    <property type="evidence" value="ECO:0007669"/>
    <property type="project" value="UniProtKB-KW"/>
</dbReference>
<evidence type="ECO:0000256" key="11">
    <source>
        <dbReference type="ARBA" id="ARBA00023136"/>
    </source>
</evidence>
<dbReference type="EMBL" id="JACVEL010000008">
    <property type="protein sequence ID" value="MBC9813183.1"/>
    <property type="molecule type" value="Genomic_DNA"/>
</dbReference>
<accession>A0A8J6PEQ4</accession>
<organism evidence="14 15">
    <name type="scientific">Taishania pollutisoli</name>
    <dbReference type="NCBI Taxonomy" id="2766479"/>
    <lineage>
        <taxon>Bacteria</taxon>
        <taxon>Pseudomonadati</taxon>
        <taxon>Bacteroidota</taxon>
        <taxon>Flavobacteriia</taxon>
        <taxon>Flavobacteriales</taxon>
        <taxon>Crocinitomicaceae</taxon>
        <taxon>Taishania</taxon>
    </lineage>
</organism>
<comment type="cofactor">
    <cofactor evidence="1">
        <name>Zn(2+)</name>
        <dbReference type="ChEBI" id="CHEBI:29105"/>
    </cofactor>
</comment>
<evidence type="ECO:0000259" key="13">
    <source>
        <dbReference type="Pfam" id="PF02163"/>
    </source>
</evidence>
<evidence type="ECO:0000256" key="4">
    <source>
        <dbReference type="ARBA" id="ARBA00022670"/>
    </source>
</evidence>
<dbReference type="CDD" id="cd06160">
    <property type="entry name" value="S2P-M50_like_2"/>
    <property type="match status" value="1"/>
</dbReference>
<dbReference type="PANTHER" id="PTHR39188">
    <property type="entry name" value="MEMBRANE-ASSOCIATED ZINC METALLOPROTEASE M50B"/>
    <property type="match status" value="1"/>
</dbReference>
<evidence type="ECO:0000313" key="14">
    <source>
        <dbReference type="EMBL" id="MBC9813183.1"/>
    </source>
</evidence>
<keyword evidence="9 12" id="KW-1133">Transmembrane helix</keyword>
<dbReference type="RefSeq" id="WP_216714423.1">
    <property type="nucleotide sequence ID" value="NZ_JACVEL010000008.1"/>
</dbReference>
<evidence type="ECO:0000256" key="12">
    <source>
        <dbReference type="SAM" id="Phobius"/>
    </source>
</evidence>
<evidence type="ECO:0000256" key="7">
    <source>
        <dbReference type="ARBA" id="ARBA00022801"/>
    </source>
</evidence>
<feature type="transmembrane region" description="Helical" evidence="12">
    <location>
        <begin position="126"/>
        <end position="145"/>
    </location>
</feature>
<feature type="transmembrane region" description="Helical" evidence="12">
    <location>
        <begin position="165"/>
        <end position="198"/>
    </location>
</feature>
<evidence type="ECO:0000256" key="5">
    <source>
        <dbReference type="ARBA" id="ARBA00022692"/>
    </source>
</evidence>
<feature type="transmembrane region" description="Helical" evidence="12">
    <location>
        <begin position="280"/>
        <end position="304"/>
    </location>
</feature>
<keyword evidence="7" id="KW-0378">Hydrolase</keyword>
<evidence type="ECO:0000313" key="15">
    <source>
        <dbReference type="Proteomes" id="UP000652681"/>
    </source>
</evidence>
<comment type="caution">
    <text evidence="14">The sequence shown here is derived from an EMBL/GenBank/DDBJ whole genome shotgun (WGS) entry which is preliminary data.</text>
</comment>
<keyword evidence="10" id="KW-0482">Metalloprotease</keyword>